<sequence length="160" mass="16875">MADDLTRADSRGLPDILGDGAAADATAIVDFVAEVLEAQRAGSVPRVRSLFRDDAVWTTAHGRRLHGRAAIDAFLARTVHGAMARGAAEYAVERILFVRPDVAAVSVRVRPLGPDGAPLPSVPDSAPLYVLSKDDGAWRIAAAQSTAVFDDPAAQHRRAG</sequence>
<dbReference type="RefSeq" id="WP_082756684.1">
    <property type="nucleotide sequence ID" value="NZ_AP025457.1"/>
</dbReference>
<dbReference type="InterPro" id="IPR027843">
    <property type="entry name" value="DUF4440"/>
</dbReference>
<dbReference type="Gene3D" id="3.10.450.50">
    <property type="match status" value="1"/>
</dbReference>
<accession>A0A1H1BH56</accession>
<dbReference type="InterPro" id="IPR011944">
    <property type="entry name" value="Steroid_delta5-4_isomerase"/>
</dbReference>
<proteinExistence type="predicted"/>
<dbReference type="STRING" id="47312.SAMN04489765_0699"/>
<evidence type="ECO:0000313" key="2">
    <source>
        <dbReference type="EMBL" id="SDQ51305.1"/>
    </source>
</evidence>
<keyword evidence="3" id="KW-1185">Reference proteome</keyword>
<dbReference type="EMBL" id="FNLF01000002">
    <property type="protein sequence ID" value="SDQ51305.1"/>
    <property type="molecule type" value="Genomic_DNA"/>
</dbReference>
<dbReference type="InterPro" id="IPR032710">
    <property type="entry name" value="NTF2-like_dom_sf"/>
</dbReference>
<name>A0A1H1BH56_9ACTN</name>
<gene>
    <name evidence="2" type="ORF">SAMN04489765_0699</name>
</gene>
<evidence type="ECO:0000313" key="3">
    <source>
        <dbReference type="Proteomes" id="UP000183053"/>
    </source>
</evidence>
<dbReference type="Proteomes" id="UP000183053">
    <property type="component" value="Unassembled WGS sequence"/>
</dbReference>
<feature type="domain" description="DUF4440" evidence="1">
    <location>
        <begin position="29"/>
        <end position="140"/>
    </location>
</feature>
<dbReference type="AlphaFoldDB" id="A0A1H1BH56"/>
<dbReference type="OrthoDB" id="582247at2"/>
<protein>
    <recommendedName>
        <fullName evidence="1">DUF4440 domain-containing protein</fullName>
    </recommendedName>
</protein>
<dbReference type="Pfam" id="PF14534">
    <property type="entry name" value="DUF4440"/>
    <property type="match status" value="1"/>
</dbReference>
<dbReference type="SUPFAM" id="SSF54427">
    <property type="entry name" value="NTF2-like"/>
    <property type="match status" value="1"/>
</dbReference>
<dbReference type="NCBIfam" id="TIGR02246">
    <property type="entry name" value="SgcJ/EcaC family oxidoreductase"/>
    <property type="match status" value="1"/>
</dbReference>
<evidence type="ECO:0000259" key="1">
    <source>
        <dbReference type="Pfam" id="PF14534"/>
    </source>
</evidence>
<reference evidence="3" key="1">
    <citation type="submission" date="2016-10" db="EMBL/GenBank/DDBJ databases">
        <authorList>
            <person name="Varghese N."/>
            <person name="Submissions S."/>
        </authorList>
    </citation>
    <scope>NUCLEOTIDE SEQUENCE [LARGE SCALE GENOMIC DNA]</scope>
    <source>
        <strain evidence="3">DSM 44142</strain>
    </source>
</reference>
<organism evidence="2 3">
    <name type="scientific">Tsukamurella pulmonis</name>
    <dbReference type="NCBI Taxonomy" id="47312"/>
    <lineage>
        <taxon>Bacteria</taxon>
        <taxon>Bacillati</taxon>
        <taxon>Actinomycetota</taxon>
        <taxon>Actinomycetes</taxon>
        <taxon>Mycobacteriales</taxon>
        <taxon>Tsukamurellaceae</taxon>
        <taxon>Tsukamurella</taxon>
    </lineage>
</organism>